<dbReference type="SMART" id="SM00025">
    <property type="entry name" value="Pumilio"/>
    <property type="match status" value="20"/>
</dbReference>
<dbReference type="InterPro" id="IPR033133">
    <property type="entry name" value="PUM-HD"/>
</dbReference>
<name>A0A914I0Q5_GLORO</name>
<feature type="repeat" description="Pumilio" evidence="4">
    <location>
        <begin position="515"/>
        <end position="550"/>
    </location>
</feature>
<dbReference type="Pfam" id="PF00806">
    <property type="entry name" value="PUF"/>
    <property type="match status" value="15"/>
</dbReference>
<dbReference type="SUPFAM" id="SSF48371">
    <property type="entry name" value="ARM repeat"/>
    <property type="match status" value="4"/>
</dbReference>
<evidence type="ECO:0000256" key="2">
    <source>
        <dbReference type="ARBA" id="ARBA00022737"/>
    </source>
</evidence>
<feature type="repeat" description="Pumilio" evidence="4">
    <location>
        <begin position="702"/>
        <end position="737"/>
    </location>
</feature>
<feature type="repeat" description="Pumilio" evidence="4">
    <location>
        <begin position="587"/>
        <end position="622"/>
    </location>
</feature>
<feature type="repeat" description="Pumilio" evidence="4">
    <location>
        <begin position="817"/>
        <end position="853"/>
    </location>
</feature>
<feature type="repeat" description="Pumilio" evidence="4">
    <location>
        <begin position="305"/>
        <end position="340"/>
    </location>
</feature>
<dbReference type="GO" id="GO:0005634">
    <property type="term" value="C:nucleus"/>
    <property type="evidence" value="ECO:0007669"/>
    <property type="project" value="TreeGrafter"/>
</dbReference>
<feature type="region of interest" description="Disordered" evidence="5">
    <location>
        <begin position="862"/>
        <end position="891"/>
    </location>
</feature>
<keyword evidence="1" id="KW-0217">Developmental protein</keyword>
<dbReference type="PROSITE" id="PS50302">
    <property type="entry name" value="PUM"/>
    <property type="match status" value="17"/>
</dbReference>
<feature type="repeat" description="Pumilio" evidence="4">
    <location>
        <begin position="226"/>
        <end position="261"/>
    </location>
</feature>
<feature type="repeat" description="Pumilio" evidence="4">
    <location>
        <begin position="82"/>
        <end position="117"/>
    </location>
</feature>
<feature type="repeat" description="Pumilio" evidence="4">
    <location>
        <begin position="379"/>
        <end position="418"/>
    </location>
</feature>
<dbReference type="PANTHER" id="PTHR12537:SF12">
    <property type="entry name" value="MATERNAL PROTEIN PUMILIO"/>
    <property type="match status" value="1"/>
</dbReference>
<dbReference type="GO" id="GO:0010608">
    <property type="term" value="P:post-transcriptional regulation of gene expression"/>
    <property type="evidence" value="ECO:0007669"/>
    <property type="project" value="TreeGrafter"/>
</dbReference>
<evidence type="ECO:0000259" key="6">
    <source>
        <dbReference type="PROSITE" id="PS50303"/>
    </source>
</evidence>
<dbReference type="Proteomes" id="UP000887572">
    <property type="component" value="Unplaced"/>
</dbReference>
<feature type="repeat" description="Pumilio" evidence="4">
    <location>
        <begin position="341"/>
        <end position="378"/>
    </location>
</feature>
<feature type="domain" description="PUM-HD" evidence="6">
    <location>
        <begin position="1"/>
        <end position="290"/>
    </location>
</feature>
<dbReference type="InterPro" id="IPR011989">
    <property type="entry name" value="ARM-like"/>
</dbReference>
<feature type="domain" description="PUM-HD" evidence="6">
    <location>
        <begin position="282"/>
        <end position="691"/>
    </location>
</feature>
<dbReference type="PROSITE" id="PS50303">
    <property type="entry name" value="PUM_HD"/>
    <property type="match status" value="3"/>
</dbReference>
<evidence type="ECO:0000313" key="7">
    <source>
        <dbReference type="Proteomes" id="UP000887572"/>
    </source>
</evidence>
<sequence>MIGRFICNLLNGQHIIHKIRHVQTVHVAFLHQCIKNKRPPAAVLSWATRLASSSSSSNRPSQRSKLLNDYHNKRIANLQLANLGKDVVEFALDPQGSRFIEQKLRRANPTEKAQLVDALRGHVLTLALHKSGSHVIQAALKSVDKASQIEIINEISAQVLILSLHEYGSWVIECLLEHCTEQQKRPVLEQLHGNVPTLVTDQYGSFVIEHLIEHGLPEDREPIVRSLQGGIMKYAQDKFASLVILKCLICGTAEQKKALFDNVCGGGPKTLRNARQLMADEFGSHVIEAFFEYGTEDQKARLVDALRGHVLKLSLQIYGAPVIQTALKSVDKASQMKILEELTPRSCVIKCIKDHYGSHVINRLFEFIEPQRLQFIVDAILSSPSDSVASLSLHEYGSRVIECVLEHCTEQQKRPVLEQLHGNGSKLFNNYNNARAANLQLTDLCKHIVEFAQNRRCSMFIEQKLRRANPTEKAQLVDALRGHVLTLALHKSGSHVIEAALKSVDKASQIEIINEISAQVLILSLHEYGCWVIQCLLEHCTEQQKRPVLEQLHGNVLSLVTDQYGSFVIQHLIEHGLPEDRERIVRRLQGGIMKYAQDKFASLVIRKCLICGTPVQKKALFDNVCGGGPKTLQNARQLMADEFGTFVIQKFFEYGTDDQKARLVDALRGQVLTLAQQIYSYHVILIALKSVDKASQIEIINELSAQVIPLSLHEYGTWVIQCVLEHCTEQQKRAVLEQLLGNVLSLVTDKYGSFVIQYLLEHGLPEDRERIVRSLQGKILKNTHLHSFCSVIEKCVVFGTPEQRNALIDQVCADNGSGFAPLLKMMKHPFGNDVVQKMLNVADTARHQKMMLAIKTVPIKNTGNRSSKSLKQKGGGAVADKKKKKPNNGLWRNSPSVLFLFCSDLENRTGTGTEQEQNRSICPLFALRPIGQHTNNNLFLRRRNDNRSPVQLFISSNGHPSPRAFGQGLGRRSTAGVVFSREFGEKFIGIDRSELCAVAWKKCRSDLSQTAQLRGVQTKKATNVVTDQRPNLLPTNYLPAAGLWPWKVLMINIGPEESKKR</sequence>
<feature type="repeat" description="Pumilio" evidence="4">
    <location>
        <begin position="551"/>
        <end position="586"/>
    </location>
</feature>
<dbReference type="GO" id="GO:0005737">
    <property type="term" value="C:cytoplasm"/>
    <property type="evidence" value="ECO:0007669"/>
    <property type="project" value="TreeGrafter"/>
</dbReference>
<keyword evidence="2" id="KW-0677">Repeat</keyword>
<reference evidence="8" key="1">
    <citation type="submission" date="2022-11" db="UniProtKB">
        <authorList>
            <consortium name="WormBaseParasite"/>
        </authorList>
    </citation>
    <scope>IDENTIFICATION</scope>
</reference>
<dbReference type="PANTHER" id="PTHR12537">
    <property type="entry name" value="RNA BINDING PROTEIN PUMILIO-RELATED"/>
    <property type="match status" value="1"/>
</dbReference>
<evidence type="ECO:0000256" key="1">
    <source>
        <dbReference type="ARBA" id="ARBA00022473"/>
    </source>
</evidence>
<feature type="domain" description="PUM-HD" evidence="6">
    <location>
        <begin position="699"/>
        <end position="878"/>
    </location>
</feature>
<keyword evidence="3" id="KW-0221">Differentiation</keyword>
<dbReference type="Pfam" id="PF22493">
    <property type="entry name" value="PUF_NOP9"/>
    <property type="match status" value="2"/>
</dbReference>
<dbReference type="InterPro" id="IPR001313">
    <property type="entry name" value="Pumilio_RNA-bd_rpt"/>
</dbReference>
<feature type="repeat" description="Pumilio" evidence="4">
    <location>
        <begin position="190"/>
        <end position="225"/>
    </location>
</feature>
<dbReference type="Gene3D" id="1.25.10.10">
    <property type="entry name" value="Leucine-rich Repeat Variant"/>
    <property type="match status" value="7"/>
</dbReference>
<evidence type="ECO:0000256" key="3">
    <source>
        <dbReference type="ARBA" id="ARBA00022782"/>
    </source>
</evidence>
<dbReference type="InterPro" id="IPR016024">
    <property type="entry name" value="ARM-type_fold"/>
</dbReference>
<protein>
    <submittedName>
        <fullName evidence="8">PUM-HD domain-containing protein</fullName>
    </submittedName>
</protein>
<dbReference type="AlphaFoldDB" id="A0A914I0Q5"/>
<feature type="repeat" description="Pumilio" evidence="4">
    <location>
        <begin position="118"/>
        <end position="153"/>
    </location>
</feature>
<feature type="repeat" description="Pumilio" evidence="4">
    <location>
        <begin position="269"/>
        <end position="304"/>
    </location>
</feature>
<dbReference type="GO" id="GO:0030154">
    <property type="term" value="P:cell differentiation"/>
    <property type="evidence" value="ECO:0007669"/>
    <property type="project" value="UniProtKB-KW"/>
</dbReference>
<feature type="repeat" description="Pumilio" evidence="4">
    <location>
        <begin position="479"/>
        <end position="514"/>
    </location>
</feature>
<keyword evidence="7" id="KW-1185">Reference proteome</keyword>
<feature type="repeat" description="Pumilio" evidence="4">
    <location>
        <begin position="154"/>
        <end position="189"/>
    </location>
</feature>
<accession>A0A914I0Q5</accession>
<dbReference type="GO" id="GO:0003730">
    <property type="term" value="F:mRNA 3'-UTR binding"/>
    <property type="evidence" value="ECO:0007669"/>
    <property type="project" value="TreeGrafter"/>
</dbReference>
<feature type="repeat" description="Pumilio" evidence="4">
    <location>
        <begin position="630"/>
        <end position="665"/>
    </location>
</feature>
<proteinExistence type="predicted"/>
<evidence type="ECO:0000256" key="5">
    <source>
        <dbReference type="SAM" id="MobiDB-lite"/>
    </source>
</evidence>
<evidence type="ECO:0000256" key="4">
    <source>
        <dbReference type="PROSITE-ProRule" id="PRU00317"/>
    </source>
</evidence>
<dbReference type="WBParaSite" id="Gr19_v10_g6415.t1">
    <property type="protein sequence ID" value="Gr19_v10_g6415.t1"/>
    <property type="gene ID" value="Gr19_v10_g6415"/>
</dbReference>
<feature type="repeat" description="Pumilio" evidence="4">
    <location>
        <begin position="738"/>
        <end position="773"/>
    </location>
</feature>
<organism evidence="7 8">
    <name type="scientific">Globodera rostochiensis</name>
    <name type="common">Golden nematode worm</name>
    <name type="synonym">Heterodera rostochiensis</name>
    <dbReference type="NCBI Taxonomy" id="31243"/>
    <lineage>
        <taxon>Eukaryota</taxon>
        <taxon>Metazoa</taxon>
        <taxon>Ecdysozoa</taxon>
        <taxon>Nematoda</taxon>
        <taxon>Chromadorea</taxon>
        <taxon>Rhabditida</taxon>
        <taxon>Tylenchina</taxon>
        <taxon>Tylenchomorpha</taxon>
        <taxon>Tylenchoidea</taxon>
        <taxon>Heteroderidae</taxon>
        <taxon>Heteroderinae</taxon>
        <taxon>Globodera</taxon>
    </lineage>
</organism>
<evidence type="ECO:0000313" key="8">
    <source>
        <dbReference type="WBParaSite" id="Gr19_v10_g6415.t1"/>
    </source>
</evidence>